<dbReference type="GO" id="GO:0045292">
    <property type="term" value="P:mRNA cis splicing, via spliceosome"/>
    <property type="evidence" value="ECO:0007669"/>
    <property type="project" value="TreeGrafter"/>
</dbReference>
<sequence length="510" mass="60803">MNLDDIQKPFIWRKKYEEQGVEIDEKKIEEECRRRAEANKAELAKIKERQQRREQEYRQKLLDNEALQRQKEAEQHEHWEQQEDDFVLRQSRQKSKIRIRDGRAKPIDLFAHYIDIFGVKIDDSGQVKGYLKEEKIDLSESPIELLNPSEWFNGLRLADLEELEPGILDYMNADFVDNRQYWQDLLDITRNEIAKLQAAEKPESGSDINPAVLNDLKSLWDGKSVEELEEMEQEIETMLQDDDPTIDEGFYRSSLMRLKAHRAKTRLTVKHEENLKHSDRKRVTVEQDRSKQVEQSDTVEMDVDKNETCIDDYKRNCYSPDKISQLEPGIEAKNYEEEFILLKYQRIKACNNPTPADDADISTEMDANEAPFSCEVPDNRNKTYIWADKYQPRKPRYFNRVHTGFEWNKYNQTHYDIDNPPPKVVQGYKFNIFYPDLIDKSKAPRFTITPCDDDKDFCTIRFIAGPPYEDLAFRIVNREWNNTHKSGYRCQFINNMLQLWFQFKRCKYRR</sequence>
<dbReference type="Pfam" id="PF10312">
    <property type="entry name" value="Cactin_mid"/>
    <property type="match status" value="1"/>
</dbReference>
<dbReference type="Pfam" id="PF09732">
    <property type="entry name" value="CactinC_cactus"/>
    <property type="match status" value="1"/>
</dbReference>
<dbReference type="PANTHER" id="PTHR21737">
    <property type="entry name" value="POLYGLUTAMINE BINDING PROTEIN 1/MARVEL MEMBRANE-ASSOCIATING DOMAIN CONTAINING 3"/>
    <property type="match status" value="1"/>
</dbReference>
<dbReference type="PANTHER" id="PTHR21737:SF4">
    <property type="entry name" value="SPLICING FACTOR CACTIN"/>
    <property type="match status" value="1"/>
</dbReference>
<feature type="coiled-coil region" evidence="3">
    <location>
        <begin position="29"/>
        <end position="84"/>
    </location>
</feature>
<dbReference type="SMART" id="SM01050">
    <property type="entry name" value="CactinC_cactus"/>
    <property type="match status" value="1"/>
</dbReference>
<gene>
    <name evidence="6" type="ORF">g.7603</name>
</gene>
<evidence type="ECO:0000256" key="3">
    <source>
        <dbReference type="SAM" id="Coils"/>
    </source>
</evidence>
<evidence type="ECO:0000256" key="1">
    <source>
        <dbReference type="ARBA" id="ARBA00006895"/>
    </source>
</evidence>
<feature type="domain" description="Splicing factor cactin central" evidence="5">
    <location>
        <begin position="69"/>
        <end position="269"/>
    </location>
</feature>
<protein>
    <recommendedName>
        <fullName evidence="2">Splicing factor Cactin</fullName>
    </recommendedName>
</protein>
<feature type="domain" description="Splicing factor Cactin C-terminal" evidence="4">
    <location>
        <begin position="386"/>
        <end position="510"/>
    </location>
</feature>
<evidence type="ECO:0000259" key="4">
    <source>
        <dbReference type="Pfam" id="PF09732"/>
    </source>
</evidence>
<evidence type="ECO:0000256" key="2">
    <source>
        <dbReference type="ARBA" id="ARBA00034534"/>
    </source>
</evidence>
<evidence type="ECO:0000259" key="5">
    <source>
        <dbReference type="Pfam" id="PF10312"/>
    </source>
</evidence>
<dbReference type="EMBL" id="GGYP01004991">
    <property type="protein sequence ID" value="MDE49762.1"/>
    <property type="molecule type" value="Transcribed_RNA"/>
</dbReference>
<comment type="similarity">
    <text evidence="1">Belongs to the CACTIN family.</text>
</comment>
<keyword evidence="3" id="KW-0175">Coiled coil</keyword>
<reference evidence="6" key="1">
    <citation type="submission" date="2018-10" db="EMBL/GenBank/DDBJ databases">
        <title>Transcriptome assembly of Aceria tosichella (Wheat curl mite) Type 2.</title>
        <authorList>
            <person name="Scully E.D."/>
            <person name="Geib S.M."/>
            <person name="Palmer N.A."/>
            <person name="Gupta A.K."/>
            <person name="Sarath G."/>
            <person name="Tatineni S."/>
        </authorList>
    </citation>
    <scope>NUCLEOTIDE SEQUENCE</scope>
    <source>
        <strain evidence="6">LincolnNE</strain>
    </source>
</reference>
<accession>A0A6G1SIG3</accession>
<dbReference type="GO" id="GO:0005681">
    <property type="term" value="C:spliceosomal complex"/>
    <property type="evidence" value="ECO:0007669"/>
    <property type="project" value="TreeGrafter"/>
</dbReference>
<name>A0A6G1SIG3_9ACAR</name>
<dbReference type="InterPro" id="IPR018816">
    <property type="entry name" value="Cactin_central"/>
</dbReference>
<organism evidence="6">
    <name type="scientific">Aceria tosichella</name>
    <name type="common">wheat curl mite</name>
    <dbReference type="NCBI Taxonomy" id="561515"/>
    <lineage>
        <taxon>Eukaryota</taxon>
        <taxon>Metazoa</taxon>
        <taxon>Ecdysozoa</taxon>
        <taxon>Arthropoda</taxon>
        <taxon>Chelicerata</taxon>
        <taxon>Arachnida</taxon>
        <taxon>Acari</taxon>
        <taxon>Acariformes</taxon>
        <taxon>Trombidiformes</taxon>
        <taxon>Prostigmata</taxon>
        <taxon>Eupodina</taxon>
        <taxon>Eriophyoidea</taxon>
        <taxon>Eriophyidae</taxon>
        <taxon>Eriophyinae</taxon>
        <taxon>Aceriini</taxon>
        <taxon>Aceria</taxon>
    </lineage>
</organism>
<proteinExistence type="inferred from homology"/>
<evidence type="ECO:0000313" key="6">
    <source>
        <dbReference type="EMBL" id="MDE49762.1"/>
    </source>
</evidence>
<dbReference type="InterPro" id="IPR019134">
    <property type="entry name" value="Cactin_C"/>
</dbReference>
<dbReference type="GO" id="GO:0005737">
    <property type="term" value="C:cytoplasm"/>
    <property type="evidence" value="ECO:0007669"/>
    <property type="project" value="TreeGrafter"/>
</dbReference>
<dbReference type="AlphaFoldDB" id="A0A6G1SIG3"/>